<accession>A0A095U460</accession>
<organism evidence="1 2">
    <name type="scientific">Flavobacterium aquatile LMG 4008 = ATCC 11947</name>
    <dbReference type="NCBI Taxonomy" id="1453498"/>
    <lineage>
        <taxon>Bacteria</taxon>
        <taxon>Pseudomonadati</taxon>
        <taxon>Bacteroidota</taxon>
        <taxon>Flavobacteriia</taxon>
        <taxon>Flavobacteriales</taxon>
        <taxon>Flavobacteriaceae</taxon>
        <taxon>Flavobacterium</taxon>
    </lineage>
</organism>
<evidence type="ECO:0008006" key="3">
    <source>
        <dbReference type="Google" id="ProtNLM"/>
    </source>
</evidence>
<gene>
    <name evidence="1" type="ORF">LG45_01345</name>
</gene>
<keyword evidence="2" id="KW-1185">Reference proteome</keyword>
<reference evidence="1 2" key="1">
    <citation type="submission" date="2014-09" db="EMBL/GenBank/DDBJ databases">
        <title>Whole Genome Shotgun of Flavobacterium aquatile LMG 4008.</title>
        <authorList>
            <person name="Gale A.N."/>
            <person name="Pipes S.E."/>
            <person name="Newman J.D."/>
        </authorList>
    </citation>
    <scope>NUCLEOTIDE SEQUENCE [LARGE SCALE GENOMIC DNA]</scope>
    <source>
        <strain evidence="1 2">LMG 4008</strain>
    </source>
</reference>
<evidence type="ECO:0000313" key="2">
    <source>
        <dbReference type="Proteomes" id="UP000029554"/>
    </source>
</evidence>
<evidence type="ECO:0000313" key="1">
    <source>
        <dbReference type="EMBL" id="KGD69443.1"/>
    </source>
</evidence>
<dbReference type="AlphaFoldDB" id="A0A095U460"/>
<dbReference type="EMBL" id="JRHH01000001">
    <property type="protein sequence ID" value="KGD69443.1"/>
    <property type="molecule type" value="Genomic_DNA"/>
</dbReference>
<protein>
    <recommendedName>
        <fullName evidence="3">DUF4468 domain-containing protein</fullName>
    </recommendedName>
</protein>
<comment type="caution">
    <text evidence="1">The sequence shown here is derived from an EMBL/GenBank/DDBJ whole genome shotgun (WGS) entry which is preliminary data.</text>
</comment>
<dbReference type="Proteomes" id="UP000029554">
    <property type="component" value="Unassembled WGS sequence"/>
</dbReference>
<dbReference type="RefSeq" id="WP_035123645.1">
    <property type="nucleotide sequence ID" value="NZ_JRHH01000001.1"/>
</dbReference>
<proteinExistence type="predicted"/>
<name>A0A095U460_9FLAO</name>
<sequence>MKNLLTLFAFISMITSFAQKKEKQELIYKLNSFKNSTVLNASYNVSKQQIWDAVYVMMKQEYKEIKKQDFEKGIIEGYDQGDTFKEGFTTEIIGSGPYRVVFTMNRQIRYINKDRSYTGWYDKNEIPQDYLFKIQNSIYTTLYGSFKYSPELINEIDAYNASQTKDKYKLVLGKDY</sequence>